<dbReference type="Proteomes" id="UP000260664">
    <property type="component" value="Unassembled WGS sequence"/>
</dbReference>
<sequence>MLNLAEMLDKFGIKLTISGILLLFVVGIMGAVYKDKVVTYLLHSRNRGGFIFAFLYAAIDLILSRYNLLSTAATYVLLVMDIAFVVYCSYLVKHSSFLAGHILKTYEQHFYDGRASEYIHFFDKRPWYISEKGEIIEYRRLQAMYLSATGDVVGAYHAVESIPPNWFYEEELQYFTIIKAMLLWNMGDFHTANRLLEDKKFDMKPEKYMLRSFVADYGGDFGMAYNEMKQALSLCVDNNVSDEIKVQIYYNFGRIETICGNQQDALYNLEYSCRLAKKLKSHRMDLVHICFSTCIFQMALDQQNKEKCERYINEYRGLIATDSMDNLIEFNNCLVSYYRQINDKESAYKCIKDGYYQVIDKIKTDKQKALYQASIFRMLMNGHFVHDWFDKEIEKLYKSYKQLPAREKLIVAKEFMGVFQQPDYFSVRDKVPYRKISNWINEYYKKQALADIDEYIKELDPHEIFLRGRLMQDRLGILKYIEKSNHIEKSKQKYLDLYKTWKDAGFMIESINTLMILADECISAYNVQVRFNPWMPPMLYQDVIDGIQNPPEPVLMENGIELLYPMFMPKVIEIIPTNDKVLTDVLAVIMPEVESWDNHPAKYEFALHIAHFLMALDRKEEAEKFFKIFCECKLSLNHYASWVREEYSRMSQELGNKAD</sequence>
<organism evidence="2 3">
    <name type="scientific">Dorea formicigenerans</name>
    <dbReference type="NCBI Taxonomy" id="39486"/>
    <lineage>
        <taxon>Bacteria</taxon>
        <taxon>Bacillati</taxon>
        <taxon>Bacillota</taxon>
        <taxon>Clostridia</taxon>
        <taxon>Lachnospirales</taxon>
        <taxon>Lachnospiraceae</taxon>
        <taxon>Dorea</taxon>
    </lineage>
</organism>
<feature type="transmembrane region" description="Helical" evidence="1">
    <location>
        <begin position="49"/>
        <end position="66"/>
    </location>
</feature>
<evidence type="ECO:0008006" key="4">
    <source>
        <dbReference type="Google" id="ProtNLM"/>
    </source>
</evidence>
<dbReference type="AlphaFoldDB" id="A0A3E4F6G7"/>
<evidence type="ECO:0000313" key="3">
    <source>
        <dbReference type="Proteomes" id="UP000260664"/>
    </source>
</evidence>
<keyword evidence="1" id="KW-1133">Transmembrane helix</keyword>
<name>A0A3E4F6G7_9FIRM</name>
<evidence type="ECO:0000313" key="2">
    <source>
        <dbReference type="EMBL" id="RGI84646.1"/>
    </source>
</evidence>
<keyword evidence="1" id="KW-0472">Membrane</keyword>
<dbReference type="EMBL" id="QSOI01000006">
    <property type="protein sequence ID" value="RGI84646.1"/>
    <property type="molecule type" value="Genomic_DNA"/>
</dbReference>
<accession>A0A3E4F6G7</accession>
<keyword evidence="1" id="KW-0812">Transmembrane</keyword>
<proteinExistence type="predicted"/>
<evidence type="ECO:0000256" key="1">
    <source>
        <dbReference type="SAM" id="Phobius"/>
    </source>
</evidence>
<protein>
    <recommendedName>
        <fullName evidence="4">Tetratricopeptide repeat protein</fullName>
    </recommendedName>
</protein>
<feature type="transmembrane region" description="Helical" evidence="1">
    <location>
        <begin position="12"/>
        <end position="33"/>
    </location>
</feature>
<comment type="caution">
    <text evidence="2">The sequence shown here is derived from an EMBL/GenBank/DDBJ whole genome shotgun (WGS) entry which is preliminary data.</text>
</comment>
<feature type="transmembrane region" description="Helical" evidence="1">
    <location>
        <begin position="72"/>
        <end position="92"/>
    </location>
</feature>
<reference evidence="2 3" key="1">
    <citation type="submission" date="2018-08" db="EMBL/GenBank/DDBJ databases">
        <title>A genome reference for cultivated species of the human gut microbiota.</title>
        <authorList>
            <person name="Zou Y."/>
            <person name="Xue W."/>
            <person name="Luo G."/>
        </authorList>
    </citation>
    <scope>NUCLEOTIDE SEQUENCE [LARGE SCALE GENOMIC DNA]</scope>
    <source>
        <strain evidence="2 3">TM09-19AC</strain>
    </source>
</reference>
<gene>
    <name evidence="2" type="ORF">DXD84_06810</name>
</gene>
<dbReference type="RefSeq" id="WP_117494907.1">
    <property type="nucleotide sequence ID" value="NZ_QSOI01000006.1"/>
</dbReference>